<organism evidence="1 2">
    <name type="scientific">Laceyella sacchari</name>
    <name type="common">Thermoactinomyces thalpophilus</name>
    <dbReference type="NCBI Taxonomy" id="37482"/>
    <lineage>
        <taxon>Bacteria</taxon>
        <taxon>Bacillati</taxon>
        <taxon>Bacillota</taxon>
        <taxon>Bacilli</taxon>
        <taxon>Bacillales</taxon>
        <taxon>Thermoactinomycetaceae</taxon>
        <taxon>Laceyella</taxon>
    </lineage>
</organism>
<accession>A0ABY5TY85</accession>
<evidence type="ECO:0008006" key="3">
    <source>
        <dbReference type="Google" id="ProtNLM"/>
    </source>
</evidence>
<reference evidence="1" key="1">
    <citation type="submission" date="2022-08" db="EMBL/GenBank/DDBJ databases">
        <title>The complete genome sequence of the thermophilic bacterium Laceyella sacchari FBKL4.010 reveals the basis for tetramethylpyrazine biosynthesis in Moutai-flavor Daqu.</title>
        <authorList>
            <person name="Li D."/>
            <person name="Huang W."/>
            <person name="Wang C."/>
            <person name="Qiu S."/>
        </authorList>
    </citation>
    <scope>NUCLEOTIDE SEQUENCE</scope>
    <source>
        <strain evidence="1">FBKL4.014</strain>
    </source>
</reference>
<evidence type="ECO:0000313" key="2">
    <source>
        <dbReference type="Proteomes" id="UP001058650"/>
    </source>
</evidence>
<dbReference type="SUPFAM" id="SSF88713">
    <property type="entry name" value="Glycoside hydrolase/deacetylase"/>
    <property type="match status" value="1"/>
</dbReference>
<proteinExistence type="predicted"/>
<keyword evidence="2" id="KW-1185">Reference proteome</keyword>
<dbReference type="Proteomes" id="UP001058650">
    <property type="component" value="Chromosome"/>
</dbReference>
<protein>
    <recommendedName>
        <fullName evidence="3">NodB homology domain-containing protein</fullName>
    </recommendedName>
</protein>
<evidence type="ECO:0000313" key="1">
    <source>
        <dbReference type="EMBL" id="UWE02382.1"/>
    </source>
</evidence>
<dbReference type="Gene3D" id="3.20.20.370">
    <property type="entry name" value="Glycoside hydrolase/deacetylase"/>
    <property type="match status" value="1"/>
</dbReference>
<sequence length="602" mass="67570">MADLSDFSKWNEKVDLAMKMARVGVLLDRKAALRRWDNGLNVFQVYLGEILSHAGIPFEWIDDVEQLTERAFDVLLVALDRKEEKAVTPIWRFAEQGGIVIAYGGLSSLAGRLGFADRGSVGKGYAWLPMHVGVSHPLRYLRATPWIAMSEDGPPYSAIGQIHSEHPQGASLGSALLQFDVGKGIIDRWAVDIAETVVGLQQGAEPVIEDGIPALDGTGSIDDGMLKADDGMAMDWELDRLTTETATPYFAHPYADWWREVLIGHLLNRVVDRGLTLPFVGYWPAGIEQVAMISLDSDLNVNESAETTLAVLREHGVKATWCMMEPGYDSHIYPRVLAEGHELAFHYNAVEHDRGKWGEAEFQRQLQWLKKATGLTEIHSNKNHYTRFEGWGELFRWCETHGIASDQTRGPSKKGNVGFLFGTCHPYFPISWADEKNRLYDVLEVGFLTQDLNHPRLADMSVTVPFLERVRQVRGVAHFLFHQVHIHNQPSVRKALRNVVHEAKRRGFVFWTGKQISEWERTRRTVRVVGMNEDGTVQLTSGKDVADLVVWVPVPRGQRHLSAETMARPFGVSCIKKVVSVNKAEEDRGGKQGKWAGGMRHG</sequence>
<gene>
    <name evidence="1" type="ORF">NYR52_09270</name>
</gene>
<dbReference type="RefSeq" id="WP_259435523.1">
    <property type="nucleotide sequence ID" value="NZ_CP103866.1"/>
</dbReference>
<name>A0ABY5TY85_LACSH</name>
<dbReference type="EMBL" id="CP103866">
    <property type="protein sequence ID" value="UWE02382.1"/>
    <property type="molecule type" value="Genomic_DNA"/>
</dbReference>
<dbReference type="InterPro" id="IPR011330">
    <property type="entry name" value="Glyco_hydro/deAcase_b/a-brl"/>
</dbReference>